<gene>
    <name evidence="1" type="ORF">M8818_005863</name>
</gene>
<protein>
    <submittedName>
        <fullName evidence="1">Uncharacterized protein</fullName>
    </submittedName>
</protein>
<accession>A0ACC3S895</accession>
<organism evidence="1 2">
    <name type="scientific">Zalaria obscura</name>
    <dbReference type="NCBI Taxonomy" id="2024903"/>
    <lineage>
        <taxon>Eukaryota</taxon>
        <taxon>Fungi</taxon>
        <taxon>Dikarya</taxon>
        <taxon>Ascomycota</taxon>
        <taxon>Pezizomycotina</taxon>
        <taxon>Dothideomycetes</taxon>
        <taxon>Dothideomycetidae</taxon>
        <taxon>Dothideales</taxon>
        <taxon>Zalariaceae</taxon>
        <taxon>Zalaria</taxon>
    </lineage>
</organism>
<proteinExistence type="predicted"/>
<name>A0ACC3S895_9PEZI</name>
<dbReference type="EMBL" id="JAMKPW020000035">
    <property type="protein sequence ID" value="KAK8201395.1"/>
    <property type="molecule type" value="Genomic_DNA"/>
</dbReference>
<evidence type="ECO:0000313" key="1">
    <source>
        <dbReference type="EMBL" id="KAK8201395.1"/>
    </source>
</evidence>
<dbReference type="Proteomes" id="UP001320706">
    <property type="component" value="Unassembled WGS sequence"/>
</dbReference>
<evidence type="ECO:0000313" key="2">
    <source>
        <dbReference type="Proteomes" id="UP001320706"/>
    </source>
</evidence>
<keyword evidence="2" id="KW-1185">Reference proteome</keyword>
<sequence length="158" mass="17950">MLSSPYGLPWREHHLTAWNHSPYCPYSRPASSFSPHWWATAQLQALSAGGRASLALRFTCTVPQKTNRSPHRTKSGFCTPTYGASQASLTYASAGSETKVLLHYFSHQGRNLSERLLRRNKNSPPESLIQHLGLVNRTTEPRRRIWPQRRIYLPISPV</sequence>
<reference evidence="1" key="1">
    <citation type="submission" date="2024-02" db="EMBL/GenBank/DDBJ databases">
        <title>Metagenome Assembled Genome of Zalaria obscura JY119.</title>
        <authorList>
            <person name="Vighnesh L."/>
            <person name="Jagadeeshwari U."/>
            <person name="Venkata Ramana C."/>
            <person name="Sasikala C."/>
        </authorList>
    </citation>
    <scope>NUCLEOTIDE SEQUENCE</scope>
    <source>
        <strain evidence="1">JY119</strain>
    </source>
</reference>
<comment type="caution">
    <text evidence="1">The sequence shown here is derived from an EMBL/GenBank/DDBJ whole genome shotgun (WGS) entry which is preliminary data.</text>
</comment>